<evidence type="ECO:0000313" key="2">
    <source>
        <dbReference type="Proteomes" id="UP000751518"/>
    </source>
</evidence>
<dbReference type="Proteomes" id="UP000751518">
    <property type="component" value="Unassembled WGS sequence"/>
</dbReference>
<name>A0A955LLA0_UNCKA</name>
<comment type="caution">
    <text evidence="1">The sequence shown here is derived from an EMBL/GenBank/DDBJ whole genome shotgun (WGS) entry which is preliminary data.</text>
</comment>
<organism evidence="1 2">
    <name type="scientific">candidate division WWE3 bacterium</name>
    <dbReference type="NCBI Taxonomy" id="2053526"/>
    <lineage>
        <taxon>Bacteria</taxon>
        <taxon>Katanobacteria</taxon>
    </lineage>
</organism>
<protein>
    <submittedName>
        <fullName evidence="1">Uncharacterized protein</fullName>
    </submittedName>
</protein>
<evidence type="ECO:0000313" key="1">
    <source>
        <dbReference type="EMBL" id="MCA9392478.1"/>
    </source>
</evidence>
<gene>
    <name evidence="1" type="ORF">KC614_04775</name>
</gene>
<reference evidence="1" key="1">
    <citation type="submission" date="2020-04" db="EMBL/GenBank/DDBJ databases">
        <authorList>
            <person name="Zhang T."/>
        </authorList>
    </citation>
    <scope>NUCLEOTIDE SEQUENCE</scope>
    <source>
        <strain evidence="1">HKST-UBA03</strain>
    </source>
</reference>
<dbReference type="AlphaFoldDB" id="A0A955LLA0"/>
<sequence length="184" mass="20692">MRIAIFGGKSQQDIDKLRSAFGKEGYDVYLPELASDMSAAVDEFKSVRDGVIGSDMIVCGENVVNENMRYHLALALEYRRPTVIIVEEGSKVTETIKSIKNRNLTVLEYKTDKDVEAELLAMAGKIKDSLDAKLFMNIPPSMNKYLDWVATHTRFSKSDVVREAVEKTAQGDTAYQAFLDRLEK</sequence>
<proteinExistence type="predicted"/>
<accession>A0A955LLA0</accession>
<dbReference type="EMBL" id="JAGQKZ010000060">
    <property type="protein sequence ID" value="MCA9392478.1"/>
    <property type="molecule type" value="Genomic_DNA"/>
</dbReference>
<reference evidence="1" key="2">
    <citation type="journal article" date="2021" name="Microbiome">
        <title>Successional dynamics and alternative stable states in a saline activated sludge microbial community over 9 years.</title>
        <authorList>
            <person name="Wang Y."/>
            <person name="Ye J."/>
            <person name="Ju F."/>
            <person name="Liu L."/>
            <person name="Boyd J.A."/>
            <person name="Deng Y."/>
            <person name="Parks D.H."/>
            <person name="Jiang X."/>
            <person name="Yin X."/>
            <person name="Woodcroft B.J."/>
            <person name="Tyson G.W."/>
            <person name="Hugenholtz P."/>
            <person name="Polz M.F."/>
            <person name="Zhang T."/>
        </authorList>
    </citation>
    <scope>NUCLEOTIDE SEQUENCE</scope>
    <source>
        <strain evidence="1">HKST-UBA03</strain>
    </source>
</reference>